<sequence>MSSLAELVLVGFNLSNTEIPWSILEVKKLRFLGLSNNNLRGKLFSQMKTEMLYVNGNNIISEREEGSLRSSMMRVWEEGLVFGETMICVSLEMKSRTLVSTSTTNEKTTSEIKIVQTYVF</sequence>
<dbReference type="Gene3D" id="3.80.10.10">
    <property type="entry name" value="Ribonuclease Inhibitor"/>
    <property type="match status" value="1"/>
</dbReference>
<evidence type="ECO:0000313" key="1">
    <source>
        <dbReference type="EMBL" id="CAF2138938.1"/>
    </source>
</evidence>
<dbReference type="SUPFAM" id="SSF52058">
    <property type="entry name" value="L domain-like"/>
    <property type="match status" value="1"/>
</dbReference>
<protein>
    <submittedName>
        <fullName evidence="1">(rape) hypothetical protein</fullName>
    </submittedName>
</protein>
<dbReference type="InterPro" id="IPR032675">
    <property type="entry name" value="LRR_dom_sf"/>
</dbReference>
<organism evidence="1">
    <name type="scientific">Brassica napus</name>
    <name type="common">Rape</name>
    <dbReference type="NCBI Taxonomy" id="3708"/>
    <lineage>
        <taxon>Eukaryota</taxon>
        <taxon>Viridiplantae</taxon>
        <taxon>Streptophyta</taxon>
        <taxon>Embryophyta</taxon>
        <taxon>Tracheophyta</taxon>
        <taxon>Spermatophyta</taxon>
        <taxon>Magnoliopsida</taxon>
        <taxon>eudicotyledons</taxon>
        <taxon>Gunneridae</taxon>
        <taxon>Pentapetalae</taxon>
        <taxon>rosids</taxon>
        <taxon>malvids</taxon>
        <taxon>Brassicales</taxon>
        <taxon>Brassicaceae</taxon>
        <taxon>Brassiceae</taxon>
        <taxon>Brassica</taxon>
    </lineage>
</organism>
<gene>
    <name evidence="1" type="ORF">DARMORV10_A02P15340.1</name>
</gene>
<dbReference type="AlphaFoldDB" id="A0A816WUU7"/>
<proteinExistence type="predicted"/>
<reference evidence="1" key="1">
    <citation type="submission" date="2021-01" db="EMBL/GenBank/DDBJ databases">
        <authorList>
            <consortium name="Genoscope - CEA"/>
            <person name="William W."/>
        </authorList>
    </citation>
    <scope>NUCLEOTIDE SEQUENCE</scope>
</reference>
<name>A0A816WUU7_BRANA</name>
<dbReference type="EMBL" id="HG994356">
    <property type="protein sequence ID" value="CAF2138938.1"/>
    <property type="molecule type" value="Genomic_DNA"/>
</dbReference>
<dbReference type="Proteomes" id="UP001295469">
    <property type="component" value="Chromosome A02"/>
</dbReference>
<accession>A0A816WUU7</accession>